<dbReference type="RefSeq" id="WP_121099661.1">
    <property type="nucleotide sequence ID" value="NZ_RBII01000001.1"/>
</dbReference>
<dbReference type="PANTHER" id="PTHR43673:SF2">
    <property type="entry name" value="NITROREDUCTASE"/>
    <property type="match status" value="1"/>
</dbReference>
<name>A0A420WLI8_9PROT</name>
<evidence type="ECO:0000313" key="8">
    <source>
        <dbReference type="Proteomes" id="UP000282211"/>
    </source>
</evidence>
<keyword evidence="5" id="KW-0560">Oxidoreductase</keyword>
<gene>
    <name evidence="7" type="ORF">DES40_1243</name>
</gene>
<dbReference type="AlphaFoldDB" id="A0A420WLI8"/>
<dbReference type="Pfam" id="PF00881">
    <property type="entry name" value="Nitroreductase"/>
    <property type="match status" value="1"/>
</dbReference>
<dbReference type="EMBL" id="RBII01000001">
    <property type="protein sequence ID" value="RKQ71911.1"/>
    <property type="molecule type" value="Genomic_DNA"/>
</dbReference>
<dbReference type="Gene3D" id="3.40.109.10">
    <property type="entry name" value="NADH Oxidase"/>
    <property type="match status" value="1"/>
</dbReference>
<proteinExistence type="inferred from homology"/>
<organism evidence="7 8">
    <name type="scientific">Litorimonas taeanensis</name>
    <dbReference type="NCBI Taxonomy" id="568099"/>
    <lineage>
        <taxon>Bacteria</taxon>
        <taxon>Pseudomonadati</taxon>
        <taxon>Pseudomonadota</taxon>
        <taxon>Alphaproteobacteria</taxon>
        <taxon>Maricaulales</taxon>
        <taxon>Robiginitomaculaceae</taxon>
    </lineage>
</organism>
<evidence type="ECO:0000256" key="5">
    <source>
        <dbReference type="ARBA" id="ARBA00023002"/>
    </source>
</evidence>
<feature type="domain" description="Nitroreductase" evidence="6">
    <location>
        <begin position="16"/>
        <end position="204"/>
    </location>
</feature>
<dbReference type="InterPro" id="IPR000415">
    <property type="entry name" value="Nitroreductase-like"/>
</dbReference>
<evidence type="ECO:0000256" key="3">
    <source>
        <dbReference type="ARBA" id="ARBA00022630"/>
    </source>
</evidence>
<keyword evidence="3" id="KW-0285">Flavoprotein</keyword>
<evidence type="ECO:0000313" key="7">
    <source>
        <dbReference type="EMBL" id="RKQ71911.1"/>
    </source>
</evidence>
<dbReference type="InterPro" id="IPR029479">
    <property type="entry name" value="Nitroreductase"/>
</dbReference>
<dbReference type="SUPFAM" id="SSF55469">
    <property type="entry name" value="FMN-dependent nitroreductase-like"/>
    <property type="match status" value="1"/>
</dbReference>
<dbReference type="OrthoDB" id="9802510at2"/>
<protein>
    <submittedName>
        <fullName evidence="7">Nitroreductase</fullName>
    </submittedName>
</protein>
<evidence type="ECO:0000256" key="4">
    <source>
        <dbReference type="ARBA" id="ARBA00022643"/>
    </source>
</evidence>
<accession>A0A420WLI8</accession>
<comment type="cofactor">
    <cofactor evidence="1">
        <name>FMN</name>
        <dbReference type="ChEBI" id="CHEBI:58210"/>
    </cofactor>
</comment>
<sequence>MSLNTSTSQTVSEALSTRITVRDFLDTPVPSALLREILEKAMRSPSGGNLQPWKLHVMTGDTLAEFKKRATERTLAGKTEEPTYPAYPSPLWEPQRSWRYKLGEDMYKLIGIAKDDKMARLAWLARNADFFNAPVGIIITGNKKLNMPQYMDIGILLQSLMLLAREAGLHTAPQGWWRNWSSVCHEILTIPDEEEVLVGMAMGYGNPDKAVNSLYADRAELDQVSQFYD</sequence>
<reference evidence="7 8" key="1">
    <citation type="submission" date="2018-10" db="EMBL/GenBank/DDBJ databases">
        <title>Genomic Encyclopedia of Type Strains, Phase IV (KMG-IV): sequencing the most valuable type-strain genomes for metagenomic binning, comparative biology and taxonomic classification.</title>
        <authorList>
            <person name="Goeker M."/>
        </authorList>
    </citation>
    <scope>NUCLEOTIDE SEQUENCE [LARGE SCALE GENOMIC DNA]</scope>
    <source>
        <strain evidence="7 8">DSM 22008</strain>
    </source>
</reference>
<dbReference type="Proteomes" id="UP000282211">
    <property type="component" value="Unassembled WGS sequence"/>
</dbReference>
<dbReference type="CDD" id="cd02136">
    <property type="entry name" value="PnbA_NfnB-like"/>
    <property type="match status" value="1"/>
</dbReference>
<keyword evidence="8" id="KW-1185">Reference proteome</keyword>
<evidence type="ECO:0000256" key="1">
    <source>
        <dbReference type="ARBA" id="ARBA00001917"/>
    </source>
</evidence>
<keyword evidence="4" id="KW-0288">FMN</keyword>
<comment type="caution">
    <text evidence="7">The sequence shown here is derived from an EMBL/GenBank/DDBJ whole genome shotgun (WGS) entry which is preliminary data.</text>
</comment>
<evidence type="ECO:0000259" key="6">
    <source>
        <dbReference type="Pfam" id="PF00881"/>
    </source>
</evidence>
<dbReference type="InParanoid" id="A0A420WLI8"/>
<dbReference type="PANTHER" id="PTHR43673">
    <property type="entry name" value="NAD(P)H NITROREDUCTASE YDGI-RELATED"/>
    <property type="match status" value="1"/>
</dbReference>
<comment type="similarity">
    <text evidence="2">Belongs to the nitroreductase family.</text>
</comment>
<evidence type="ECO:0000256" key="2">
    <source>
        <dbReference type="ARBA" id="ARBA00007118"/>
    </source>
</evidence>
<dbReference type="GO" id="GO:0016491">
    <property type="term" value="F:oxidoreductase activity"/>
    <property type="evidence" value="ECO:0007669"/>
    <property type="project" value="UniProtKB-KW"/>
</dbReference>